<dbReference type="Pfam" id="PF01168">
    <property type="entry name" value="Ala_racemase_N"/>
    <property type="match status" value="1"/>
</dbReference>
<dbReference type="NCBIfam" id="TIGR00044">
    <property type="entry name" value="YggS family pyridoxal phosphate-dependent enzyme"/>
    <property type="match status" value="1"/>
</dbReference>
<feature type="non-terminal residue" evidence="3">
    <location>
        <position position="188"/>
    </location>
</feature>
<accession>A0A382PC65</accession>
<dbReference type="GO" id="GO:0046872">
    <property type="term" value="F:metal ion binding"/>
    <property type="evidence" value="ECO:0007669"/>
    <property type="project" value="UniProtKB-KW"/>
</dbReference>
<sequence>MHKTVQNLINIQNLIKSKQSVLENNKAIPQIIAVSKTFKLNHISPLIEHGHIDFGENKVQEAVEKWSEIKSNNNQIKLHLIGKLQTNKVKISLELFDFIHSLDNEKLARKISEEQKKQNLKPKLFIQVNIGNESQKNGIHVKKLGEFYNYCKELNLIILGIMCIPPIDEDPETSFSRMNYLKKKFNFK</sequence>
<protein>
    <recommendedName>
        <fullName evidence="2">Alanine racemase N-terminal domain-containing protein</fullName>
    </recommendedName>
</protein>
<gene>
    <name evidence="3" type="ORF">METZ01_LOCUS323264</name>
</gene>
<dbReference type="SUPFAM" id="SSF51419">
    <property type="entry name" value="PLP-binding barrel"/>
    <property type="match status" value="1"/>
</dbReference>
<dbReference type="InterPro" id="IPR029066">
    <property type="entry name" value="PLP-binding_barrel"/>
</dbReference>
<dbReference type="InterPro" id="IPR001608">
    <property type="entry name" value="Ala_racemase_N"/>
</dbReference>
<dbReference type="PIRSF" id="PIRSF004848">
    <property type="entry name" value="YBL036c_PLPDEIII"/>
    <property type="match status" value="1"/>
</dbReference>
<proteinExistence type="predicted"/>
<feature type="domain" description="Alanine racemase N-terminal" evidence="2">
    <location>
        <begin position="27"/>
        <end position="177"/>
    </location>
</feature>
<name>A0A382PC65_9ZZZZ</name>
<keyword evidence="1" id="KW-0663">Pyridoxal phosphate</keyword>
<dbReference type="InterPro" id="IPR011078">
    <property type="entry name" value="PyrdxlP_homeostasis"/>
</dbReference>
<dbReference type="EMBL" id="UINC01106037">
    <property type="protein sequence ID" value="SVC70410.1"/>
    <property type="molecule type" value="Genomic_DNA"/>
</dbReference>
<organism evidence="3">
    <name type="scientific">marine metagenome</name>
    <dbReference type="NCBI Taxonomy" id="408172"/>
    <lineage>
        <taxon>unclassified sequences</taxon>
        <taxon>metagenomes</taxon>
        <taxon>ecological metagenomes</taxon>
    </lineage>
</organism>
<evidence type="ECO:0000313" key="3">
    <source>
        <dbReference type="EMBL" id="SVC70410.1"/>
    </source>
</evidence>
<dbReference type="PANTHER" id="PTHR10146:SF14">
    <property type="entry name" value="PYRIDOXAL PHOSPHATE HOMEOSTASIS PROTEIN"/>
    <property type="match status" value="1"/>
</dbReference>
<evidence type="ECO:0000256" key="1">
    <source>
        <dbReference type="ARBA" id="ARBA00022898"/>
    </source>
</evidence>
<dbReference type="PANTHER" id="PTHR10146">
    <property type="entry name" value="PROLINE SYNTHETASE CO-TRANSCRIBED BACTERIAL HOMOLOG PROTEIN"/>
    <property type="match status" value="1"/>
</dbReference>
<dbReference type="AlphaFoldDB" id="A0A382PC65"/>
<dbReference type="Gene3D" id="3.20.20.10">
    <property type="entry name" value="Alanine racemase"/>
    <property type="match status" value="1"/>
</dbReference>
<reference evidence="3" key="1">
    <citation type="submission" date="2018-05" db="EMBL/GenBank/DDBJ databases">
        <authorList>
            <person name="Lanie J.A."/>
            <person name="Ng W.-L."/>
            <person name="Kazmierczak K.M."/>
            <person name="Andrzejewski T.M."/>
            <person name="Davidsen T.M."/>
            <person name="Wayne K.J."/>
            <person name="Tettelin H."/>
            <person name="Glass J.I."/>
            <person name="Rusch D."/>
            <person name="Podicherti R."/>
            <person name="Tsui H.-C.T."/>
            <person name="Winkler M.E."/>
        </authorList>
    </citation>
    <scope>NUCLEOTIDE SEQUENCE</scope>
</reference>
<dbReference type="GO" id="GO:0030170">
    <property type="term" value="F:pyridoxal phosphate binding"/>
    <property type="evidence" value="ECO:0007669"/>
    <property type="project" value="InterPro"/>
</dbReference>
<evidence type="ECO:0000259" key="2">
    <source>
        <dbReference type="Pfam" id="PF01168"/>
    </source>
</evidence>